<feature type="transmembrane region" description="Helical" evidence="6">
    <location>
        <begin position="179"/>
        <end position="197"/>
    </location>
</feature>
<evidence type="ECO:0000256" key="5">
    <source>
        <dbReference type="SAM" id="MobiDB-lite"/>
    </source>
</evidence>
<feature type="region of interest" description="Disordered" evidence="5">
    <location>
        <begin position="343"/>
        <end position="407"/>
    </location>
</feature>
<feature type="transmembrane region" description="Helical" evidence="6">
    <location>
        <begin position="209"/>
        <end position="230"/>
    </location>
</feature>
<dbReference type="Proteomes" id="UP000472272">
    <property type="component" value="Chromosome 9"/>
</dbReference>
<evidence type="ECO:0000256" key="4">
    <source>
        <dbReference type="ARBA" id="ARBA00023136"/>
    </source>
</evidence>
<feature type="compositionally biased region" description="Polar residues" evidence="5">
    <location>
        <begin position="343"/>
        <end position="352"/>
    </location>
</feature>
<dbReference type="Ensembl" id="ENSPMRT00000021585.1">
    <property type="protein sequence ID" value="ENSPMRP00000020324.1"/>
    <property type="gene ID" value="ENSPMRG00000013230.1"/>
</dbReference>
<dbReference type="GeneTree" id="ENSGT00940000155201"/>
<dbReference type="PANTHER" id="PTHR23423">
    <property type="entry name" value="ORGANIC SOLUTE TRANSPORTER-RELATED"/>
    <property type="match status" value="1"/>
</dbReference>
<name>A0A670J9J2_PODMU</name>
<sequence>MPCTCGNWRRWIRPLVATVYIVGLLLAVPLCVWELQKLEVGIHTKAWFIAGIFLLMTIPISLWGILQHLVHYTQPELQKPIIRILWMVPIYSLDSWIALKYPSIAIYVDTCRECYEAYVIYNFMVFLSNYLTNRYPNLVLILEAKDQQRHLPPLCCCPPWAMGEVLLFRCKLGVLQYTVVRPFTTIIALICELVGVYDEGNFSFKNAWTYLVFFNNISQLFAMYCLVLFYKVLREELNPIKPVGKFLLGVVSFFKTNSNIISLDFIICVEMFFAAIAHHYSFSYKPYVQQAEEGSCFDSFLAMWDISDIRADVTEQVRNVGRTVFGQPRKMFFGEDYDQNEHTSLLSSSTQDPISTASSIPSSPVGHYQGFGHTLTPTMPPEPISDVLCKSAEESENPPTEKPLDES</sequence>
<feature type="compositionally biased region" description="Low complexity" evidence="5">
    <location>
        <begin position="353"/>
        <end position="364"/>
    </location>
</feature>
<keyword evidence="4 6" id="KW-0472">Membrane</keyword>
<proteinExistence type="predicted"/>
<keyword evidence="8" id="KW-1185">Reference proteome</keyword>
<evidence type="ECO:0000256" key="1">
    <source>
        <dbReference type="ARBA" id="ARBA00004141"/>
    </source>
</evidence>
<evidence type="ECO:0000256" key="2">
    <source>
        <dbReference type="ARBA" id="ARBA00022692"/>
    </source>
</evidence>
<dbReference type="SMART" id="SM01417">
    <property type="entry name" value="Solute_trans_a"/>
    <property type="match status" value="1"/>
</dbReference>
<dbReference type="InterPro" id="IPR005178">
    <property type="entry name" value="Ostalpha/TMEM184C"/>
</dbReference>
<evidence type="ECO:0000256" key="3">
    <source>
        <dbReference type="ARBA" id="ARBA00022989"/>
    </source>
</evidence>
<keyword evidence="2 6" id="KW-0812">Transmembrane</keyword>
<organism evidence="7 8">
    <name type="scientific">Podarcis muralis</name>
    <name type="common">Wall lizard</name>
    <name type="synonym">Lacerta muralis</name>
    <dbReference type="NCBI Taxonomy" id="64176"/>
    <lineage>
        <taxon>Eukaryota</taxon>
        <taxon>Metazoa</taxon>
        <taxon>Chordata</taxon>
        <taxon>Craniata</taxon>
        <taxon>Vertebrata</taxon>
        <taxon>Euteleostomi</taxon>
        <taxon>Lepidosauria</taxon>
        <taxon>Squamata</taxon>
        <taxon>Bifurcata</taxon>
        <taxon>Unidentata</taxon>
        <taxon>Episquamata</taxon>
        <taxon>Laterata</taxon>
        <taxon>Lacertibaenia</taxon>
        <taxon>Lacertidae</taxon>
        <taxon>Podarcis</taxon>
    </lineage>
</organism>
<reference evidence="7 8" key="1">
    <citation type="journal article" date="2019" name="Proc. Natl. Acad. Sci. U.S.A.">
        <title>Regulatory changes in pterin and carotenoid genes underlie balanced color polymorphisms in the wall lizard.</title>
        <authorList>
            <person name="Andrade P."/>
            <person name="Pinho C."/>
            <person name="Perez I de Lanuza G."/>
            <person name="Afonso S."/>
            <person name="Brejcha J."/>
            <person name="Rubin C.J."/>
            <person name="Wallerman O."/>
            <person name="Pereira P."/>
            <person name="Sabatino S.J."/>
            <person name="Bellati A."/>
            <person name="Pellitteri-Rosa D."/>
            <person name="Bosakova Z."/>
            <person name="Bunikis I."/>
            <person name="Carretero M.A."/>
            <person name="Feiner N."/>
            <person name="Marsik P."/>
            <person name="Pauperio F."/>
            <person name="Salvi D."/>
            <person name="Soler L."/>
            <person name="While G.M."/>
            <person name="Uller T."/>
            <person name="Font E."/>
            <person name="Andersson L."/>
            <person name="Carneiro M."/>
        </authorList>
    </citation>
    <scope>NUCLEOTIDE SEQUENCE</scope>
</reference>
<reference evidence="7" key="3">
    <citation type="submission" date="2025-09" db="UniProtKB">
        <authorList>
            <consortium name="Ensembl"/>
        </authorList>
    </citation>
    <scope>IDENTIFICATION</scope>
</reference>
<evidence type="ECO:0000313" key="7">
    <source>
        <dbReference type="Ensembl" id="ENSPMRP00000020324.1"/>
    </source>
</evidence>
<evidence type="ECO:0000256" key="6">
    <source>
        <dbReference type="SAM" id="Phobius"/>
    </source>
</evidence>
<keyword evidence="3 6" id="KW-1133">Transmembrane helix</keyword>
<dbReference type="OMA" id="QWRRWIR"/>
<protein>
    <submittedName>
        <fullName evidence="7">Transmembrane protein 184C</fullName>
    </submittedName>
</protein>
<dbReference type="AlphaFoldDB" id="A0A670J9J2"/>
<gene>
    <name evidence="7" type="primary">TMEM184C</name>
</gene>
<reference evidence="7" key="2">
    <citation type="submission" date="2025-08" db="UniProtKB">
        <authorList>
            <consortium name="Ensembl"/>
        </authorList>
    </citation>
    <scope>IDENTIFICATION</scope>
</reference>
<dbReference type="GO" id="GO:0016020">
    <property type="term" value="C:membrane"/>
    <property type="evidence" value="ECO:0007669"/>
    <property type="project" value="UniProtKB-SubCell"/>
</dbReference>
<feature type="transmembrane region" description="Helical" evidence="6">
    <location>
        <begin position="47"/>
        <end position="69"/>
    </location>
</feature>
<comment type="subcellular location">
    <subcellularLocation>
        <location evidence="1">Membrane</location>
        <topology evidence="1">Multi-pass membrane protein</topology>
    </subcellularLocation>
</comment>
<feature type="transmembrane region" description="Helical" evidence="6">
    <location>
        <begin position="15"/>
        <end position="35"/>
    </location>
</feature>
<dbReference type="Pfam" id="PF03619">
    <property type="entry name" value="Solute_trans_a"/>
    <property type="match status" value="2"/>
</dbReference>
<accession>A0A670J9J2</accession>
<evidence type="ECO:0000313" key="8">
    <source>
        <dbReference type="Proteomes" id="UP000472272"/>
    </source>
</evidence>